<organism evidence="1 2">
    <name type="scientific">Candidatus Cerribacteria bacterium 'Amazon FNV 2010 28 9'</name>
    <dbReference type="NCBI Taxonomy" id="2081795"/>
    <lineage>
        <taxon>Bacteria</taxon>
        <taxon>Candidatus Cerribacteria</taxon>
    </lineage>
</organism>
<proteinExistence type="predicted"/>
<reference evidence="1 2" key="1">
    <citation type="submission" date="2018-02" db="EMBL/GenBank/DDBJ databases">
        <title>Genomic Reconstructions from Amazon Rainforest and Pasture Soil Reveal Novel Insights into the Physiology of Candidate Phyla in Tropical Sites.</title>
        <authorList>
            <person name="Kroeger M.E."/>
            <person name="Delmont T."/>
            <person name="Eren A.M."/>
            <person name="Guo J."/>
            <person name="Meyer K.M."/>
            <person name="Khan K."/>
            <person name="Rodrigues J.L.M."/>
            <person name="Bohannan B.J.M."/>
            <person name="Tringe S."/>
            <person name="Borges C.D."/>
            <person name="Tiedje J."/>
            <person name="Tsai S.M."/>
            <person name="Nusslein K."/>
        </authorList>
    </citation>
    <scope>NUCLEOTIDE SEQUENCE [LARGE SCALE GENOMIC DNA]</scope>
    <source>
        <strain evidence="1">Amazon FNV 2010 28 9</strain>
    </source>
</reference>
<name>A0A317JR65_9BACT</name>
<accession>A0A317JR65</accession>
<evidence type="ECO:0000313" key="1">
    <source>
        <dbReference type="EMBL" id="PWU24305.1"/>
    </source>
</evidence>
<comment type="caution">
    <text evidence="1">The sequence shown here is derived from an EMBL/GenBank/DDBJ whole genome shotgun (WGS) entry which is preliminary data.</text>
</comment>
<evidence type="ECO:0000313" key="2">
    <source>
        <dbReference type="Proteomes" id="UP000246104"/>
    </source>
</evidence>
<dbReference type="Proteomes" id="UP000246104">
    <property type="component" value="Unassembled WGS sequence"/>
</dbReference>
<dbReference type="EMBL" id="PSRQ01000003">
    <property type="protein sequence ID" value="PWU24305.1"/>
    <property type="molecule type" value="Genomic_DNA"/>
</dbReference>
<gene>
    <name evidence="1" type="ORF">C5B42_00130</name>
</gene>
<sequence>MSYPLETGRYDMSHIEDESPEIEQKIKDLLVNNPNKEWDGVELIVAAGLPEFHVGARSIIWHLIAQHEATLTVNTKIKYRSA</sequence>
<protein>
    <submittedName>
        <fullName evidence="1">Uncharacterized protein</fullName>
    </submittedName>
</protein>
<dbReference type="AlphaFoldDB" id="A0A317JR65"/>